<evidence type="ECO:0000256" key="7">
    <source>
        <dbReference type="ARBA" id="ARBA00023012"/>
    </source>
</evidence>
<evidence type="ECO:0000256" key="1">
    <source>
        <dbReference type="ARBA" id="ARBA00000085"/>
    </source>
</evidence>
<organism evidence="10 11">
    <name type="scientific">Paenibacillus agricola</name>
    <dbReference type="NCBI Taxonomy" id="2716264"/>
    <lineage>
        <taxon>Bacteria</taxon>
        <taxon>Bacillati</taxon>
        <taxon>Bacillota</taxon>
        <taxon>Bacilli</taxon>
        <taxon>Bacillales</taxon>
        <taxon>Paenibacillaceae</taxon>
        <taxon>Paenibacillus</taxon>
    </lineage>
</organism>
<sequence length="473" mass="54203">MNSLYAGIFVFFFPVTLAYLVVTTKLYDIDLVLRRILLTSLIAVIPSGLFVGIVKVFVSTEAPIERLLVLFILFVAILTLVFYSLENMFAKLEPIIFPRKYYLQSALKNIAKNLGTITSLREYKEIVLVDIVNTLQIYGVAIAFKYKDSIEIISEGSIDVNEVERYLGSEEGLHPFLSFYEINRQEEYTSYFVLTEKKTTALLGAEEKQWLQLITTYLAVSLENVHLIRKLTMKLEELASQIPNEQAGNDFIWFRKLMFELQEKERVRIATDLHDTTMQDLFFLKERLHLLLEKYAFTKPDQTQMFSIIDYIDIINSNLRQSCFELHPYLIKEIGLVRTIEQLVELEAAIAPFEINFDATCLNVIELRDLETKRHVFRMVQELINNAKKHSAANVVQIQLTDRSNNLQLSYLDDGIGFETNLALVKEIGSSGTGIEQIKSRILSLNGKYELITSKGKGMKLNVSIPMKEGLSA</sequence>
<dbReference type="PANTHER" id="PTHR24421">
    <property type="entry name" value="NITRATE/NITRITE SENSOR PROTEIN NARX-RELATED"/>
    <property type="match status" value="1"/>
</dbReference>
<evidence type="ECO:0000256" key="2">
    <source>
        <dbReference type="ARBA" id="ARBA00012438"/>
    </source>
</evidence>
<dbReference type="EMBL" id="JAAOIW010000004">
    <property type="protein sequence ID" value="NHN31099.1"/>
    <property type="molecule type" value="Genomic_DNA"/>
</dbReference>
<dbReference type="PANTHER" id="PTHR24421:SF60">
    <property type="entry name" value="SENSOR HISTIDINE KINASE COMP"/>
    <property type="match status" value="1"/>
</dbReference>
<evidence type="ECO:0000256" key="3">
    <source>
        <dbReference type="ARBA" id="ARBA00022679"/>
    </source>
</evidence>
<dbReference type="EC" id="2.7.13.3" evidence="2"/>
<dbReference type="InterPro" id="IPR003594">
    <property type="entry name" value="HATPase_dom"/>
</dbReference>
<keyword evidence="6" id="KW-0067">ATP-binding</keyword>
<keyword evidence="11" id="KW-1185">Reference proteome</keyword>
<dbReference type="InterPro" id="IPR036890">
    <property type="entry name" value="HATPase_C_sf"/>
</dbReference>
<gene>
    <name evidence="10" type="ORF">G9U52_14765</name>
</gene>
<evidence type="ECO:0000256" key="6">
    <source>
        <dbReference type="ARBA" id="ARBA00022840"/>
    </source>
</evidence>
<keyword evidence="8" id="KW-0812">Transmembrane</keyword>
<dbReference type="Pfam" id="PF07730">
    <property type="entry name" value="HisKA_3"/>
    <property type="match status" value="1"/>
</dbReference>
<keyword evidence="8" id="KW-0472">Membrane</keyword>
<dbReference type="InterPro" id="IPR050482">
    <property type="entry name" value="Sensor_HK_TwoCompSys"/>
</dbReference>
<proteinExistence type="predicted"/>
<feature type="transmembrane region" description="Helical" evidence="8">
    <location>
        <begin position="36"/>
        <end position="58"/>
    </location>
</feature>
<dbReference type="InterPro" id="IPR005467">
    <property type="entry name" value="His_kinase_dom"/>
</dbReference>
<evidence type="ECO:0000256" key="4">
    <source>
        <dbReference type="ARBA" id="ARBA00022741"/>
    </source>
</evidence>
<dbReference type="CDD" id="cd16917">
    <property type="entry name" value="HATPase_UhpB-NarQ-NarX-like"/>
    <property type="match status" value="1"/>
</dbReference>
<dbReference type="Pfam" id="PF02518">
    <property type="entry name" value="HATPase_c"/>
    <property type="match status" value="1"/>
</dbReference>
<evidence type="ECO:0000259" key="9">
    <source>
        <dbReference type="PROSITE" id="PS50109"/>
    </source>
</evidence>
<feature type="transmembrane region" description="Helical" evidence="8">
    <location>
        <begin position="6"/>
        <end position="24"/>
    </location>
</feature>
<dbReference type="Gene3D" id="3.30.565.10">
    <property type="entry name" value="Histidine kinase-like ATPase, C-terminal domain"/>
    <property type="match status" value="1"/>
</dbReference>
<dbReference type="Proteomes" id="UP001165962">
    <property type="component" value="Unassembled WGS sequence"/>
</dbReference>
<keyword evidence="3" id="KW-0808">Transferase</keyword>
<keyword evidence="8" id="KW-1133">Transmembrane helix</keyword>
<evidence type="ECO:0000313" key="11">
    <source>
        <dbReference type="Proteomes" id="UP001165962"/>
    </source>
</evidence>
<name>A0ABX0J7E3_9BACL</name>
<evidence type="ECO:0000256" key="8">
    <source>
        <dbReference type="SAM" id="Phobius"/>
    </source>
</evidence>
<keyword evidence="4" id="KW-0547">Nucleotide-binding</keyword>
<protein>
    <recommendedName>
        <fullName evidence="2">histidine kinase</fullName>
        <ecNumber evidence="2">2.7.13.3</ecNumber>
    </recommendedName>
</protein>
<keyword evidence="5" id="KW-0418">Kinase</keyword>
<feature type="transmembrane region" description="Helical" evidence="8">
    <location>
        <begin position="64"/>
        <end position="85"/>
    </location>
</feature>
<keyword evidence="7" id="KW-0902">Two-component regulatory system</keyword>
<evidence type="ECO:0000256" key="5">
    <source>
        <dbReference type="ARBA" id="ARBA00022777"/>
    </source>
</evidence>
<comment type="caution">
    <text evidence="10">The sequence shown here is derived from an EMBL/GenBank/DDBJ whole genome shotgun (WGS) entry which is preliminary data.</text>
</comment>
<dbReference type="SUPFAM" id="SSF55874">
    <property type="entry name" value="ATPase domain of HSP90 chaperone/DNA topoisomerase II/histidine kinase"/>
    <property type="match status" value="1"/>
</dbReference>
<accession>A0ABX0J7E3</accession>
<evidence type="ECO:0000313" key="10">
    <source>
        <dbReference type="EMBL" id="NHN31099.1"/>
    </source>
</evidence>
<comment type="catalytic activity">
    <reaction evidence="1">
        <text>ATP + protein L-histidine = ADP + protein N-phospho-L-histidine.</text>
        <dbReference type="EC" id="2.7.13.3"/>
    </reaction>
</comment>
<dbReference type="PROSITE" id="PS50109">
    <property type="entry name" value="HIS_KIN"/>
    <property type="match status" value="1"/>
</dbReference>
<feature type="domain" description="Histidine kinase" evidence="9">
    <location>
        <begin position="378"/>
        <end position="469"/>
    </location>
</feature>
<reference evidence="10" key="1">
    <citation type="submission" date="2020-03" db="EMBL/GenBank/DDBJ databases">
        <title>Draft sequencing of Paenibacilllus sp. S3N08.</title>
        <authorList>
            <person name="Kim D.-U."/>
        </authorList>
    </citation>
    <scope>NUCLEOTIDE SEQUENCE</scope>
    <source>
        <strain evidence="10">S3N08</strain>
    </source>
</reference>
<dbReference type="InterPro" id="IPR011712">
    <property type="entry name" value="Sig_transdc_His_kin_sub3_dim/P"/>
</dbReference>